<keyword evidence="2" id="KW-1185">Reference proteome</keyword>
<comment type="caution">
    <text evidence="1">The sequence shown here is derived from an EMBL/GenBank/DDBJ whole genome shotgun (WGS) entry which is preliminary data.</text>
</comment>
<dbReference type="RefSeq" id="WP_340328635.1">
    <property type="nucleotide sequence ID" value="NZ_JAZHOF010000002.1"/>
</dbReference>
<dbReference type="Proteomes" id="UP001378188">
    <property type="component" value="Unassembled WGS sequence"/>
</dbReference>
<evidence type="ECO:0000313" key="2">
    <source>
        <dbReference type="Proteomes" id="UP001378188"/>
    </source>
</evidence>
<protein>
    <recommendedName>
        <fullName evidence="3">N-acetyltransferase</fullName>
    </recommendedName>
</protein>
<organism evidence="1 2">
    <name type="scientific">Microbaculum marinum</name>
    <dbReference type="NCBI Taxonomy" id="1764581"/>
    <lineage>
        <taxon>Bacteria</taxon>
        <taxon>Pseudomonadati</taxon>
        <taxon>Pseudomonadota</taxon>
        <taxon>Alphaproteobacteria</taxon>
        <taxon>Hyphomicrobiales</taxon>
        <taxon>Tepidamorphaceae</taxon>
        <taxon>Microbaculum</taxon>
    </lineage>
</organism>
<proteinExistence type="predicted"/>
<accession>A0AAW9RNG0</accession>
<evidence type="ECO:0008006" key="3">
    <source>
        <dbReference type="Google" id="ProtNLM"/>
    </source>
</evidence>
<sequence length="187" mass="20095">MQRREFDHLGRIHRSGTNVRRVQRAEIGSLLAFAGREIPVLSSAEKVVAKVINRNADSIWVFERGDSAVGIYAMLHLSRDGLEALLLGELNAGDPDPCTLVPTGGTPAAIYKWAVVAPGPAIAGVCAMSRLLQADTFASANLYARPTTPQARPLMAHLGFHDVRSGCPGLQRYVRIANRSGGLVGDR</sequence>
<name>A0AAW9RNG0_9HYPH</name>
<dbReference type="AlphaFoldDB" id="A0AAW9RNG0"/>
<dbReference type="EMBL" id="JAZHOF010000002">
    <property type="protein sequence ID" value="MEJ8570939.1"/>
    <property type="molecule type" value="Genomic_DNA"/>
</dbReference>
<evidence type="ECO:0000313" key="1">
    <source>
        <dbReference type="EMBL" id="MEJ8570939.1"/>
    </source>
</evidence>
<reference evidence="1 2" key="1">
    <citation type="submission" date="2024-02" db="EMBL/GenBank/DDBJ databases">
        <title>Genome analysis and characterization of Microbaculum marinisediminis sp. nov., isolated from marine sediment.</title>
        <authorList>
            <person name="Du Z.-J."/>
            <person name="Ye Y.-Q."/>
            <person name="Zhang Z.-R."/>
            <person name="Yuan S.-M."/>
            <person name="Zhang X.-Y."/>
        </authorList>
    </citation>
    <scope>NUCLEOTIDE SEQUENCE [LARGE SCALE GENOMIC DNA]</scope>
    <source>
        <strain evidence="1 2">SDUM1044001</strain>
    </source>
</reference>
<gene>
    <name evidence="1" type="ORF">V3328_05620</name>
</gene>